<evidence type="ECO:0000313" key="1">
    <source>
        <dbReference type="EMBL" id="KAL3280085.1"/>
    </source>
</evidence>
<proteinExistence type="predicted"/>
<evidence type="ECO:0000313" key="2">
    <source>
        <dbReference type="Proteomes" id="UP001516400"/>
    </source>
</evidence>
<feature type="non-terminal residue" evidence="1">
    <location>
        <position position="1"/>
    </location>
</feature>
<accession>A0ABD2NPI5</accession>
<dbReference type="Proteomes" id="UP001516400">
    <property type="component" value="Unassembled WGS sequence"/>
</dbReference>
<comment type="caution">
    <text evidence="1">The sequence shown here is derived from an EMBL/GenBank/DDBJ whole genome shotgun (WGS) entry which is preliminary data.</text>
</comment>
<keyword evidence="2" id="KW-1185">Reference proteome</keyword>
<protein>
    <submittedName>
        <fullName evidence="1">Uncharacterized protein</fullName>
    </submittedName>
</protein>
<sequence length="105" mass="11916">LTETPIGQCSILSEKVHFYQPSFNDWPVGIQCLNQSLHISGPKKERAVISILNYSMLSSRNDLREIVKIDDKQDGTQDAALGNFRHDPQHIRSDPYTPALNFHVL</sequence>
<name>A0ABD2NPI5_9CUCU</name>
<gene>
    <name evidence="1" type="ORF">HHI36_017591</name>
</gene>
<dbReference type="AlphaFoldDB" id="A0ABD2NPI5"/>
<reference evidence="1 2" key="1">
    <citation type="journal article" date="2021" name="BMC Biol.">
        <title>Horizontally acquired antibacterial genes associated with adaptive radiation of ladybird beetles.</title>
        <authorList>
            <person name="Li H.S."/>
            <person name="Tang X.F."/>
            <person name="Huang Y.H."/>
            <person name="Xu Z.Y."/>
            <person name="Chen M.L."/>
            <person name="Du X.Y."/>
            <person name="Qiu B.Y."/>
            <person name="Chen P.T."/>
            <person name="Zhang W."/>
            <person name="Slipinski A."/>
            <person name="Escalona H.E."/>
            <person name="Waterhouse R.M."/>
            <person name="Zwick A."/>
            <person name="Pang H."/>
        </authorList>
    </citation>
    <scope>NUCLEOTIDE SEQUENCE [LARGE SCALE GENOMIC DNA]</scope>
    <source>
        <strain evidence="1">SYSU2018</strain>
    </source>
</reference>
<organism evidence="1 2">
    <name type="scientific">Cryptolaemus montrouzieri</name>
    <dbReference type="NCBI Taxonomy" id="559131"/>
    <lineage>
        <taxon>Eukaryota</taxon>
        <taxon>Metazoa</taxon>
        <taxon>Ecdysozoa</taxon>
        <taxon>Arthropoda</taxon>
        <taxon>Hexapoda</taxon>
        <taxon>Insecta</taxon>
        <taxon>Pterygota</taxon>
        <taxon>Neoptera</taxon>
        <taxon>Endopterygota</taxon>
        <taxon>Coleoptera</taxon>
        <taxon>Polyphaga</taxon>
        <taxon>Cucujiformia</taxon>
        <taxon>Coccinelloidea</taxon>
        <taxon>Coccinellidae</taxon>
        <taxon>Scymninae</taxon>
        <taxon>Scymnini</taxon>
        <taxon>Cryptolaemus</taxon>
    </lineage>
</organism>
<dbReference type="EMBL" id="JABFTP020000124">
    <property type="protein sequence ID" value="KAL3280085.1"/>
    <property type="molecule type" value="Genomic_DNA"/>
</dbReference>